<dbReference type="EC" id="1.3.1.104" evidence="11"/>
<evidence type="ECO:0000256" key="11">
    <source>
        <dbReference type="ARBA" id="ARBA00038963"/>
    </source>
</evidence>
<evidence type="ECO:0000256" key="3">
    <source>
        <dbReference type="ARBA" id="ARBA00022516"/>
    </source>
</evidence>
<dbReference type="InterPro" id="IPR036291">
    <property type="entry name" value="NAD(P)-bd_dom_sf"/>
</dbReference>
<dbReference type="Proteomes" id="UP000011083">
    <property type="component" value="Unassembled WGS sequence"/>
</dbReference>
<dbReference type="InterPro" id="IPR011032">
    <property type="entry name" value="GroES-like_sf"/>
</dbReference>
<proteinExistence type="inferred from homology"/>
<organism evidence="16 17">
    <name type="scientific">Acanthamoeba castellanii (strain ATCC 30010 / Neff)</name>
    <dbReference type="NCBI Taxonomy" id="1257118"/>
    <lineage>
        <taxon>Eukaryota</taxon>
        <taxon>Amoebozoa</taxon>
        <taxon>Discosea</taxon>
        <taxon>Longamoebia</taxon>
        <taxon>Centramoebida</taxon>
        <taxon>Acanthamoebidae</taxon>
        <taxon>Acanthamoeba</taxon>
    </lineage>
</organism>
<dbReference type="InterPro" id="IPR013154">
    <property type="entry name" value="ADH-like_N"/>
</dbReference>
<evidence type="ECO:0000256" key="12">
    <source>
        <dbReference type="ARBA" id="ARBA00041058"/>
    </source>
</evidence>
<evidence type="ECO:0000313" key="16">
    <source>
        <dbReference type="EMBL" id="ELR23427.1"/>
    </source>
</evidence>
<keyword evidence="5" id="KW-0521">NADP</keyword>
<dbReference type="PANTHER" id="PTHR43981:SF2">
    <property type="entry name" value="ENOYL-[ACYL-CARRIER-PROTEIN] REDUCTASE, MITOCHONDRIAL"/>
    <property type="match status" value="1"/>
</dbReference>
<comment type="similarity">
    <text evidence="2">Belongs to the zinc-containing alcohol dehydrogenase family. Quinone oxidoreductase subfamily.</text>
</comment>
<dbReference type="PANTHER" id="PTHR43981">
    <property type="entry name" value="ENOYL-[ACYL-CARRIER-PROTEIN] REDUCTASE, MITOCHONDRIAL"/>
    <property type="match status" value="1"/>
</dbReference>
<comment type="catalytic activity">
    <reaction evidence="14">
        <text>a 2,3-saturated acyl-[ACP] + NADP(+) = a (2E)-enoyl-[ACP] + NADPH + H(+)</text>
        <dbReference type="Rhea" id="RHEA:22564"/>
        <dbReference type="Rhea" id="RHEA-COMP:9925"/>
        <dbReference type="Rhea" id="RHEA-COMP:9926"/>
        <dbReference type="ChEBI" id="CHEBI:15378"/>
        <dbReference type="ChEBI" id="CHEBI:57783"/>
        <dbReference type="ChEBI" id="CHEBI:58349"/>
        <dbReference type="ChEBI" id="CHEBI:78784"/>
        <dbReference type="ChEBI" id="CHEBI:78785"/>
        <dbReference type="EC" id="1.3.1.104"/>
    </reaction>
</comment>
<dbReference type="AlphaFoldDB" id="L8HDW9"/>
<dbReference type="RefSeq" id="XP_004352955.1">
    <property type="nucleotide sequence ID" value="XM_004352903.1"/>
</dbReference>
<dbReference type="Pfam" id="PF08240">
    <property type="entry name" value="ADH_N"/>
    <property type="match status" value="1"/>
</dbReference>
<name>L8HDW9_ACACF</name>
<keyword evidence="6" id="KW-0809">Transit peptide</keyword>
<evidence type="ECO:0000256" key="14">
    <source>
        <dbReference type="ARBA" id="ARBA00048843"/>
    </source>
</evidence>
<dbReference type="GO" id="GO:0006633">
    <property type="term" value="P:fatty acid biosynthetic process"/>
    <property type="evidence" value="ECO:0007669"/>
    <property type="project" value="UniProtKB-KW"/>
</dbReference>
<dbReference type="GeneID" id="14924404"/>
<dbReference type="Gene3D" id="3.90.180.10">
    <property type="entry name" value="Medium-chain alcohol dehydrogenases, catalytic domain"/>
    <property type="match status" value="1"/>
</dbReference>
<dbReference type="InterPro" id="IPR051034">
    <property type="entry name" value="Mito_Enoyl-ACP_Reductase"/>
</dbReference>
<accession>L8HDW9</accession>
<dbReference type="FunFam" id="3.40.50.720:FF:000112">
    <property type="entry name" value="Enoyl-[acyl-carrier-protein] reductase 1, mitochondrial"/>
    <property type="match status" value="1"/>
</dbReference>
<dbReference type="KEGG" id="acan:ACA1_070350"/>
<dbReference type="Pfam" id="PF00107">
    <property type="entry name" value="ADH_zinc_N"/>
    <property type="match status" value="1"/>
</dbReference>
<dbReference type="EMBL" id="KB007857">
    <property type="protein sequence ID" value="ELR23427.1"/>
    <property type="molecule type" value="Genomic_DNA"/>
</dbReference>
<reference evidence="16 17" key="1">
    <citation type="journal article" date="2013" name="Genome Biol.">
        <title>Genome of Acanthamoeba castellanii highlights extensive lateral gene transfer and early evolution of tyrosine kinase signaling.</title>
        <authorList>
            <person name="Clarke M."/>
            <person name="Lohan A.J."/>
            <person name="Liu B."/>
            <person name="Lagkouvardos I."/>
            <person name="Roy S."/>
            <person name="Zafar N."/>
            <person name="Bertelli C."/>
            <person name="Schilde C."/>
            <person name="Kianianmomeni A."/>
            <person name="Burglin T.R."/>
            <person name="Frech C."/>
            <person name="Turcotte B."/>
            <person name="Kopec K.O."/>
            <person name="Synnott J.M."/>
            <person name="Choo C."/>
            <person name="Paponov I."/>
            <person name="Finkler A."/>
            <person name="Soon Heng Tan C."/>
            <person name="Hutchins A.P."/>
            <person name="Weinmeier T."/>
            <person name="Rattei T."/>
            <person name="Chu J.S."/>
            <person name="Gimenez G."/>
            <person name="Irimia M."/>
            <person name="Rigden D.J."/>
            <person name="Fitzpatrick D.A."/>
            <person name="Lorenzo-Morales J."/>
            <person name="Bateman A."/>
            <person name="Chiu C.H."/>
            <person name="Tang P."/>
            <person name="Hegemann P."/>
            <person name="Fromm H."/>
            <person name="Raoult D."/>
            <person name="Greub G."/>
            <person name="Miranda-Saavedra D."/>
            <person name="Chen N."/>
            <person name="Nash P."/>
            <person name="Ginger M.L."/>
            <person name="Horn M."/>
            <person name="Schaap P."/>
            <person name="Caler L."/>
            <person name="Loftus B."/>
        </authorList>
    </citation>
    <scope>NUCLEOTIDE SEQUENCE [LARGE SCALE GENOMIC DNA]</scope>
    <source>
        <strain evidence="16 17">Neff</strain>
    </source>
</reference>
<evidence type="ECO:0000259" key="15">
    <source>
        <dbReference type="SMART" id="SM00829"/>
    </source>
</evidence>
<keyword evidence="4" id="KW-0276">Fatty acid metabolism</keyword>
<evidence type="ECO:0000256" key="6">
    <source>
        <dbReference type="ARBA" id="ARBA00022946"/>
    </source>
</evidence>
<dbReference type="Gene3D" id="3.40.50.720">
    <property type="entry name" value="NAD(P)-binding Rossmann-like Domain"/>
    <property type="match status" value="1"/>
</dbReference>
<dbReference type="FunFam" id="3.90.180.10:FF:000010">
    <property type="entry name" value="Enoyl-[acyl-carrier-protein] reductase, mitochondrial"/>
    <property type="match status" value="1"/>
</dbReference>
<sequence length="369" mass="40383">MKRTFTITGVAPRTLTRSLQANPVVLSARLFATLPSEAKVIKYHATGQPEKVLKLETEKLPQVGDNDVLVGFLAAPINPADLNMVEGVYPIGPKAPAVGGNEGVAEVLAVGSKVKGIAVDDWVIPAKPGFGTWRTHAVAPESSLLKVKKDIKPEYAAAIAVNPCTAYRLLNDFADLKPGDVIIQNGANSAVGQAVIQLAAQREVKTINIIRDRPDLGDTVERMKSYGAYMVVTEDKLGTPAFHRLISDLPKPKLGLNCVGGTSATEIARVLEKDSTLVTYGGMSRKPVQVPTSLLIFRNIQLRGFWLSRWVEEHSAEERLAMINTCWDLVKSKRLRMWAERYPLEDFAAALNRTTQAQRNRKAILVMKP</sequence>
<dbReference type="InterPro" id="IPR013149">
    <property type="entry name" value="ADH-like_C"/>
</dbReference>
<dbReference type="CDD" id="cd08290">
    <property type="entry name" value="ETR"/>
    <property type="match status" value="1"/>
</dbReference>
<keyword evidence="7" id="KW-0560">Oxidoreductase</keyword>
<dbReference type="STRING" id="1257118.L8HDW9"/>
<dbReference type="SUPFAM" id="SSF50129">
    <property type="entry name" value="GroES-like"/>
    <property type="match status" value="1"/>
</dbReference>
<evidence type="ECO:0000256" key="8">
    <source>
        <dbReference type="ARBA" id="ARBA00023098"/>
    </source>
</evidence>
<dbReference type="VEuPathDB" id="AmoebaDB:ACA1_070350"/>
<evidence type="ECO:0000256" key="1">
    <source>
        <dbReference type="ARBA" id="ARBA00004173"/>
    </source>
</evidence>
<keyword evidence="8" id="KW-0443">Lipid metabolism</keyword>
<gene>
    <name evidence="16" type="ORF">ACA1_070350</name>
</gene>
<keyword evidence="17" id="KW-1185">Reference proteome</keyword>
<dbReference type="InterPro" id="IPR020843">
    <property type="entry name" value="ER"/>
</dbReference>
<evidence type="ECO:0000313" key="17">
    <source>
        <dbReference type="Proteomes" id="UP000011083"/>
    </source>
</evidence>
<feature type="domain" description="Enoyl reductase (ER)" evidence="15">
    <location>
        <begin position="47"/>
        <end position="365"/>
    </location>
</feature>
<dbReference type="GO" id="GO:0141148">
    <property type="term" value="F:enoyl-[acyl-carrier-protein] reductase (NADPH) activity"/>
    <property type="evidence" value="ECO:0007669"/>
    <property type="project" value="UniProtKB-EC"/>
</dbReference>
<keyword evidence="9" id="KW-0496">Mitochondrion</keyword>
<dbReference type="OMA" id="YGYTQSK"/>
<evidence type="ECO:0000256" key="10">
    <source>
        <dbReference type="ARBA" id="ARBA00023160"/>
    </source>
</evidence>
<evidence type="ECO:0000256" key="4">
    <source>
        <dbReference type="ARBA" id="ARBA00022832"/>
    </source>
</evidence>
<protein>
    <recommendedName>
        <fullName evidence="12">Enoyl-[acyl-carrier-protein] reductase, mitochondrial</fullName>
        <ecNumber evidence="11">1.3.1.104</ecNumber>
    </recommendedName>
    <alternativeName>
        <fullName evidence="13">2-enoyl thioester reductase</fullName>
    </alternativeName>
</protein>
<dbReference type="GO" id="GO:0005739">
    <property type="term" value="C:mitochondrion"/>
    <property type="evidence" value="ECO:0007669"/>
    <property type="project" value="UniProtKB-SubCell"/>
</dbReference>
<evidence type="ECO:0000256" key="9">
    <source>
        <dbReference type="ARBA" id="ARBA00023128"/>
    </source>
</evidence>
<dbReference type="OrthoDB" id="7482721at2759"/>
<evidence type="ECO:0000256" key="7">
    <source>
        <dbReference type="ARBA" id="ARBA00023002"/>
    </source>
</evidence>
<evidence type="ECO:0000256" key="13">
    <source>
        <dbReference type="ARBA" id="ARBA00042123"/>
    </source>
</evidence>
<dbReference type="SMART" id="SM00829">
    <property type="entry name" value="PKS_ER"/>
    <property type="match status" value="1"/>
</dbReference>
<dbReference type="SUPFAM" id="SSF51735">
    <property type="entry name" value="NAD(P)-binding Rossmann-fold domains"/>
    <property type="match status" value="1"/>
</dbReference>
<keyword evidence="3" id="KW-0444">Lipid biosynthesis</keyword>
<evidence type="ECO:0000256" key="2">
    <source>
        <dbReference type="ARBA" id="ARBA00010371"/>
    </source>
</evidence>
<keyword evidence="10" id="KW-0275">Fatty acid biosynthesis</keyword>
<comment type="subcellular location">
    <subcellularLocation>
        <location evidence="1">Mitochondrion</location>
    </subcellularLocation>
</comment>
<evidence type="ECO:0000256" key="5">
    <source>
        <dbReference type="ARBA" id="ARBA00022857"/>
    </source>
</evidence>